<sequence>MIKKDSIEGSKEIFKRAYNFAYLLHTYLKPNVAILDGITMGGGAAISIAGNLGLQLYYLVFVYAESDVFFGCFEDIPGMLLREQN</sequence>
<protein>
    <submittedName>
        <fullName evidence="1">Uncharacterized protein</fullName>
    </submittedName>
</protein>
<comment type="caution">
    <text evidence="1">The sequence shown here is derived from an EMBL/GenBank/DDBJ whole genome shotgun (WGS) entry which is preliminary data.</text>
</comment>
<keyword evidence="2" id="KW-1185">Reference proteome</keyword>
<dbReference type="Proteomes" id="UP001056120">
    <property type="component" value="Linkage Group LG01"/>
</dbReference>
<dbReference type="EMBL" id="CM042018">
    <property type="protein sequence ID" value="KAI3826283.1"/>
    <property type="molecule type" value="Genomic_DNA"/>
</dbReference>
<name>A0ACB9K219_9ASTR</name>
<evidence type="ECO:0000313" key="1">
    <source>
        <dbReference type="EMBL" id="KAI3826283.1"/>
    </source>
</evidence>
<accession>A0ACB9K219</accession>
<evidence type="ECO:0000313" key="2">
    <source>
        <dbReference type="Proteomes" id="UP001056120"/>
    </source>
</evidence>
<proteinExistence type="predicted"/>
<reference evidence="2" key="1">
    <citation type="journal article" date="2022" name="Mol. Ecol. Resour.">
        <title>The genomes of chicory, endive, great burdock and yacon provide insights into Asteraceae palaeo-polyploidization history and plant inulin production.</title>
        <authorList>
            <person name="Fan W."/>
            <person name="Wang S."/>
            <person name="Wang H."/>
            <person name="Wang A."/>
            <person name="Jiang F."/>
            <person name="Liu H."/>
            <person name="Zhao H."/>
            <person name="Xu D."/>
            <person name="Zhang Y."/>
        </authorList>
    </citation>
    <scope>NUCLEOTIDE SEQUENCE [LARGE SCALE GENOMIC DNA]</scope>
    <source>
        <strain evidence="2">cv. Yunnan</strain>
    </source>
</reference>
<reference evidence="1 2" key="2">
    <citation type="journal article" date="2022" name="Mol. Ecol. Resour.">
        <title>The genomes of chicory, endive, great burdock and yacon provide insights into Asteraceae paleo-polyploidization history and plant inulin production.</title>
        <authorList>
            <person name="Fan W."/>
            <person name="Wang S."/>
            <person name="Wang H."/>
            <person name="Wang A."/>
            <person name="Jiang F."/>
            <person name="Liu H."/>
            <person name="Zhao H."/>
            <person name="Xu D."/>
            <person name="Zhang Y."/>
        </authorList>
    </citation>
    <scope>NUCLEOTIDE SEQUENCE [LARGE SCALE GENOMIC DNA]</scope>
    <source>
        <strain evidence="2">cv. Yunnan</strain>
        <tissue evidence="1">Leaves</tissue>
    </source>
</reference>
<organism evidence="1 2">
    <name type="scientific">Smallanthus sonchifolius</name>
    <dbReference type="NCBI Taxonomy" id="185202"/>
    <lineage>
        <taxon>Eukaryota</taxon>
        <taxon>Viridiplantae</taxon>
        <taxon>Streptophyta</taxon>
        <taxon>Embryophyta</taxon>
        <taxon>Tracheophyta</taxon>
        <taxon>Spermatophyta</taxon>
        <taxon>Magnoliopsida</taxon>
        <taxon>eudicotyledons</taxon>
        <taxon>Gunneridae</taxon>
        <taxon>Pentapetalae</taxon>
        <taxon>asterids</taxon>
        <taxon>campanulids</taxon>
        <taxon>Asterales</taxon>
        <taxon>Asteraceae</taxon>
        <taxon>Asteroideae</taxon>
        <taxon>Heliantheae alliance</taxon>
        <taxon>Millerieae</taxon>
        <taxon>Smallanthus</taxon>
    </lineage>
</organism>
<gene>
    <name evidence="1" type="ORF">L1987_00329</name>
</gene>